<organism evidence="7 8">
    <name type="scientific">Alkalibacillus silvisoli</name>
    <dbReference type="NCBI Taxonomy" id="392823"/>
    <lineage>
        <taxon>Bacteria</taxon>
        <taxon>Bacillati</taxon>
        <taxon>Bacillota</taxon>
        <taxon>Bacilli</taxon>
        <taxon>Bacillales</taxon>
        <taxon>Bacillaceae</taxon>
        <taxon>Alkalibacillus</taxon>
    </lineage>
</organism>
<dbReference type="InterPro" id="IPR019109">
    <property type="entry name" value="MamF_MmsF"/>
</dbReference>
<evidence type="ECO:0000313" key="7">
    <source>
        <dbReference type="EMBL" id="GAA0465259.1"/>
    </source>
</evidence>
<proteinExistence type="predicted"/>
<keyword evidence="8" id="KW-1185">Reference proteome</keyword>
<gene>
    <name evidence="7" type="ORF">GCM10008935_21320</name>
</gene>
<evidence type="ECO:0000256" key="6">
    <source>
        <dbReference type="SAM" id="Phobius"/>
    </source>
</evidence>
<evidence type="ECO:0000256" key="1">
    <source>
        <dbReference type="ARBA" id="ARBA00004141"/>
    </source>
</evidence>
<dbReference type="Proteomes" id="UP001500740">
    <property type="component" value="Unassembled WGS sequence"/>
</dbReference>
<keyword evidence="4 6" id="KW-0472">Membrane</keyword>
<feature type="region of interest" description="Disordered" evidence="5">
    <location>
        <begin position="1"/>
        <end position="29"/>
    </location>
</feature>
<evidence type="ECO:0000313" key="8">
    <source>
        <dbReference type="Proteomes" id="UP001500740"/>
    </source>
</evidence>
<keyword evidence="2 6" id="KW-0812">Transmembrane</keyword>
<evidence type="ECO:0008006" key="9">
    <source>
        <dbReference type="Google" id="ProtNLM"/>
    </source>
</evidence>
<reference evidence="8" key="1">
    <citation type="journal article" date="2019" name="Int. J. Syst. Evol. Microbiol.">
        <title>The Global Catalogue of Microorganisms (GCM) 10K type strain sequencing project: providing services to taxonomists for standard genome sequencing and annotation.</title>
        <authorList>
            <consortium name="The Broad Institute Genomics Platform"/>
            <consortium name="The Broad Institute Genome Sequencing Center for Infectious Disease"/>
            <person name="Wu L."/>
            <person name="Ma J."/>
        </authorList>
    </citation>
    <scope>NUCLEOTIDE SEQUENCE [LARGE SCALE GENOMIC DNA]</scope>
    <source>
        <strain evidence="8">JCM 14193</strain>
    </source>
</reference>
<keyword evidence="3 6" id="KW-1133">Transmembrane helix</keyword>
<feature type="compositionally biased region" description="Basic and acidic residues" evidence="5">
    <location>
        <begin position="1"/>
        <end position="19"/>
    </location>
</feature>
<feature type="transmembrane region" description="Helical" evidence="6">
    <location>
        <begin position="64"/>
        <end position="89"/>
    </location>
</feature>
<evidence type="ECO:0000256" key="3">
    <source>
        <dbReference type="ARBA" id="ARBA00022989"/>
    </source>
</evidence>
<feature type="transmembrane region" description="Helical" evidence="6">
    <location>
        <begin position="35"/>
        <end position="52"/>
    </location>
</feature>
<dbReference type="EMBL" id="BAAACZ010000018">
    <property type="protein sequence ID" value="GAA0465259.1"/>
    <property type="molecule type" value="Genomic_DNA"/>
</dbReference>
<evidence type="ECO:0000256" key="5">
    <source>
        <dbReference type="SAM" id="MobiDB-lite"/>
    </source>
</evidence>
<name>A0ABP3JVI5_9BACI</name>
<dbReference type="RefSeq" id="WP_343783547.1">
    <property type="nucleotide sequence ID" value="NZ_BAAACZ010000018.1"/>
</dbReference>
<evidence type="ECO:0000256" key="2">
    <source>
        <dbReference type="ARBA" id="ARBA00022692"/>
    </source>
</evidence>
<dbReference type="Pfam" id="PF09685">
    <property type="entry name" value="MamF_MmsF"/>
    <property type="match status" value="1"/>
</dbReference>
<comment type="subcellular location">
    <subcellularLocation>
        <location evidence="1">Membrane</location>
        <topology evidence="1">Multi-pass membrane protein</topology>
    </subcellularLocation>
</comment>
<evidence type="ECO:0000256" key="4">
    <source>
        <dbReference type="ARBA" id="ARBA00023136"/>
    </source>
</evidence>
<protein>
    <recommendedName>
        <fullName evidence="9">DUF4870 domain-containing protein</fullName>
    </recommendedName>
</protein>
<comment type="caution">
    <text evidence="7">The sequence shown here is derived from an EMBL/GenBank/DDBJ whole genome shotgun (WGS) entry which is preliminary data.</text>
</comment>
<sequence>MTDEKNKEYKEYQDEKREDSAEEEAEAKDAQENKGLGIVAYIIFFVPLIIAKDSPFATYHANQGLLLLITAFVINVLGSIIPIIGWLFILPLGNLFIFILWLIGILNAAKGLKSPLPLVGTVEIIKPPKS</sequence>
<accession>A0ABP3JVI5</accession>